<organism evidence="1 2">
    <name type="scientific">Brucella oryzae</name>
    <dbReference type="NCBI Taxonomy" id="335286"/>
    <lineage>
        <taxon>Bacteria</taxon>
        <taxon>Pseudomonadati</taxon>
        <taxon>Pseudomonadota</taxon>
        <taxon>Alphaproteobacteria</taxon>
        <taxon>Hyphomicrobiales</taxon>
        <taxon>Brucellaceae</taxon>
        <taxon>Brucella/Ochrobactrum group</taxon>
        <taxon>Brucella</taxon>
    </lineage>
</organism>
<keyword evidence="2" id="KW-1185">Reference proteome</keyword>
<evidence type="ECO:0000313" key="2">
    <source>
        <dbReference type="Proteomes" id="UP000238493"/>
    </source>
</evidence>
<dbReference type="Gene3D" id="2.60.40.10">
    <property type="entry name" value="Immunoglobulins"/>
    <property type="match status" value="1"/>
</dbReference>
<protein>
    <submittedName>
        <fullName evidence="1">Uncharacterized protein</fullName>
    </submittedName>
</protein>
<dbReference type="EMBL" id="PTRC01000068">
    <property type="protein sequence ID" value="PQA71576.1"/>
    <property type="molecule type" value="Genomic_DNA"/>
</dbReference>
<dbReference type="RefSeq" id="WP_104757577.1">
    <property type="nucleotide sequence ID" value="NZ_JBHEEO010000051.1"/>
</dbReference>
<gene>
    <name evidence="1" type="ORF">C3731_21260</name>
</gene>
<dbReference type="InterPro" id="IPR013783">
    <property type="entry name" value="Ig-like_fold"/>
</dbReference>
<evidence type="ECO:0000313" key="1">
    <source>
        <dbReference type="EMBL" id="PQA71576.1"/>
    </source>
</evidence>
<dbReference type="Proteomes" id="UP000238493">
    <property type="component" value="Unassembled WGS sequence"/>
</dbReference>
<sequence length="506" mass="54599">MAANITLNIPDNASLHKKQVFQFEAAIDAGAGQLSTGSMLNISKAVGVQLVGGNGNALSVPVTIDQTNKQKGTASFQVVVGGNPPFIHFDMAINQEKAITHTFKPASAATVETNGSTQQIISVAPDKNQTPTNSQYTIQYTAKVTDDTGAAVQNYIIDWLQVSDFGLFDKTKIFIDATGGTYKTIKPIQNDPLRKTSIIRTATDANGNATIYIVATTQAVTAQLQLFENGYDSIDCSQLVIVDLQDETLGLSPATPEGTFTGDALNLSSIQGPDVLVNIQPYPNARDGDTIFVFFNKIYSSSFVWNTSIAPSYPAFFPKINAYTDTGTNAGKLNDLRYVVATGTGLLRTSESTAFKCIGAQGENKPLPHKIRNLPAPQVEDASDFVNADTIKNGLNIDINLTDLQVLAKKDDIIIVSIYLNGYDNDGNEIHHKYQSPKATLSDSDINNRIFNVKFNKDTLLGYNSSPEGNYGAFYAEYTLTRKATGKTGLSEFVEKLLDTVAPGNI</sequence>
<accession>A0A2S7IUD4</accession>
<reference evidence="1 2" key="1">
    <citation type="submission" date="2018-02" db="EMBL/GenBank/DDBJ databases">
        <title>Draft genome sequence of Ochrobactrum oryzae found in Brazil.</title>
        <authorList>
            <person name="Cerdeira L."/>
            <person name="Andrade F."/>
            <person name="Zacariotto T."/>
            <person name="Barbosa B."/>
            <person name="Santos S."/>
            <person name="Cassetari V."/>
            <person name="Lincopan N."/>
        </authorList>
    </citation>
    <scope>NUCLEOTIDE SEQUENCE [LARGE SCALE GENOMIC DNA]</scope>
    <source>
        <strain evidence="1 2">OA447</strain>
    </source>
</reference>
<dbReference type="AlphaFoldDB" id="A0A2S7IUD4"/>
<dbReference type="OrthoDB" id="9837171at2"/>
<proteinExistence type="predicted"/>
<name>A0A2S7IUD4_9HYPH</name>
<comment type="caution">
    <text evidence="1">The sequence shown here is derived from an EMBL/GenBank/DDBJ whole genome shotgun (WGS) entry which is preliminary data.</text>
</comment>